<dbReference type="EMBL" id="UINC01034517">
    <property type="protein sequence ID" value="SVB25482.1"/>
    <property type="molecule type" value="Genomic_DNA"/>
</dbReference>
<dbReference type="InterPro" id="IPR036604">
    <property type="entry name" value="PurS-like_sf"/>
</dbReference>
<gene>
    <name evidence="6" type="ORF">METZ01_LOCUS178336</name>
</gene>
<reference evidence="6" key="1">
    <citation type="submission" date="2018-05" db="EMBL/GenBank/DDBJ databases">
        <authorList>
            <person name="Lanie J.A."/>
            <person name="Ng W.-L."/>
            <person name="Kazmierczak K.M."/>
            <person name="Andrzejewski T.M."/>
            <person name="Davidsen T.M."/>
            <person name="Wayne K.J."/>
            <person name="Tettelin H."/>
            <person name="Glass J.I."/>
            <person name="Rusch D."/>
            <person name="Podicherti R."/>
            <person name="Tsui H.-C.T."/>
            <person name="Winkler M.E."/>
        </authorList>
    </citation>
    <scope>NUCLEOTIDE SEQUENCE</scope>
</reference>
<feature type="non-terminal residue" evidence="6">
    <location>
        <position position="142"/>
    </location>
</feature>
<evidence type="ECO:0000256" key="4">
    <source>
        <dbReference type="ARBA" id="ARBA00022840"/>
    </source>
</evidence>
<feature type="domain" description="Phosphoribosylformylglycinamidine synthase N-terminal" evidence="5">
    <location>
        <begin position="38"/>
        <end position="140"/>
    </location>
</feature>
<keyword evidence="4" id="KW-0067">ATP-binding</keyword>
<evidence type="ECO:0000259" key="5">
    <source>
        <dbReference type="Pfam" id="PF18076"/>
    </source>
</evidence>
<keyword evidence="3" id="KW-0658">Purine biosynthesis</keyword>
<dbReference type="SUPFAM" id="SSF82697">
    <property type="entry name" value="PurS-like"/>
    <property type="match status" value="1"/>
</dbReference>
<sequence length="142" mass="16029">MGLIHFFRTPGASAAAANTLLRQAREKVSANIQAIDSEFCFNIKSPDNLTTKEIGVLRWLLSETFQPNQFSPKSFLEVNDRRALVEVGPRLNFSTAWSTNAVSVCKACGLEKIERIERSRRYLVHSDTPLDERQLSEFLSLV</sequence>
<accession>A0A382CI51</accession>
<dbReference type="GO" id="GO:0005737">
    <property type="term" value="C:cytoplasm"/>
    <property type="evidence" value="ECO:0007669"/>
    <property type="project" value="TreeGrafter"/>
</dbReference>
<dbReference type="PANTHER" id="PTHR10099:SF1">
    <property type="entry name" value="PHOSPHORIBOSYLFORMYLGLYCINAMIDINE SYNTHASE"/>
    <property type="match status" value="1"/>
</dbReference>
<dbReference type="Pfam" id="PF18076">
    <property type="entry name" value="FGAR-AT_N"/>
    <property type="match status" value="1"/>
</dbReference>
<dbReference type="GO" id="GO:0006164">
    <property type="term" value="P:purine nucleotide biosynthetic process"/>
    <property type="evidence" value="ECO:0007669"/>
    <property type="project" value="UniProtKB-KW"/>
</dbReference>
<protein>
    <recommendedName>
        <fullName evidence="5">Phosphoribosylformylglycinamidine synthase N-terminal domain-containing protein</fullName>
    </recommendedName>
</protein>
<dbReference type="PANTHER" id="PTHR10099">
    <property type="entry name" value="PHOSPHORIBOSYLFORMYLGLYCINAMIDINE SYNTHASE"/>
    <property type="match status" value="1"/>
</dbReference>
<evidence type="ECO:0000256" key="2">
    <source>
        <dbReference type="ARBA" id="ARBA00022741"/>
    </source>
</evidence>
<keyword evidence="2" id="KW-0547">Nucleotide-binding</keyword>
<dbReference type="GO" id="GO:0004642">
    <property type="term" value="F:phosphoribosylformylglycinamidine synthase activity"/>
    <property type="evidence" value="ECO:0007669"/>
    <property type="project" value="TreeGrafter"/>
</dbReference>
<dbReference type="AlphaFoldDB" id="A0A382CI51"/>
<keyword evidence="1" id="KW-0436">Ligase</keyword>
<dbReference type="GO" id="GO:0005524">
    <property type="term" value="F:ATP binding"/>
    <property type="evidence" value="ECO:0007669"/>
    <property type="project" value="UniProtKB-KW"/>
</dbReference>
<dbReference type="InterPro" id="IPR040707">
    <property type="entry name" value="FGAR-AT_N"/>
</dbReference>
<evidence type="ECO:0000313" key="6">
    <source>
        <dbReference type="EMBL" id="SVB25482.1"/>
    </source>
</evidence>
<evidence type="ECO:0000256" key="1">
    <source>
        <dbReference type="ARBA" id="ARBA00022598"/>
    </source>
</evidence>
<organism evidence="6">
    <name type="scientific">marine metagenome</name>
    <dbReference type="NCBI Taxonomy" id="408172"/>
    <lineage>
        <taxon>unclassified sequences</taxon>
        <taxon>metagenomes</taxon>
        <taxon>ecological metagenomes</taxon>
    </lineage>
</organism>
<evidence type="ECO:0000256" key="3">
    <source>
        <dbReference type="ARBA" id="ARBA00022755"/>
    </source>
</evidence>
<name>A0A382CI51_9ZZZZ</name>
<proteinExistence type="predicted"/>